<feature type="compositionally biased region" description="Basic and acidic residues" evidence="1">
    <location>
        <begin position="711"/>
        <end position="728"/>
    </location>
</feature>
<evidence type="ECO:0000313" key="3">
    <source>
        <dbReference type="RefSeq" id="XP_022298939.1"/>
    </source>
</evidence>
<feature type="region of interest" description="Disordered" evidence="1">
    <location>
        <begin position="433"/>
        <end position="456"/>
    </location>
</feature>
<dbReference type="OrthoDB" id="6119756at2759"/>
<proteinExistence type="predicted"/>
<sequence length="995" mass="111239">MSVGAIVHPSPPTSKKPRSNPCVNLYLSQRNKITKGFHLTSPRKPSRELPGKPLQGTPLLSRENSQVYGHYNTPRQDFEENNPLDEFVVNPHTECEETFSLSLCGERLGKASHRVQQQQYLPLIRTRVRSDVRELHQTHCDVTHEGTTRSKLTNSTSPECMFRGNMTPLVPPSSPLTPGADPSFAVDGRHINCDGASRSPSIKDFNPGFIKRPRYCCGKCELRMLEHESLNIETECPFQAYQRQTKSSLCYANTLMSRDLYGEPDIDPYVFYESPWNDYSVSGRSKSVPATTWAMCHADSKRMCSRNEMNDTKLAFGSSSCSTHSSEDLNNEANSVLPGAPERDAFLNGGSNGRPPSPVQGVSHGVTYNRNPIYTVPRLEDVDHQYRKAFSGVLDDRELHVERVGKHGTEDRVFQWRDSWNVRETRFASPDTSLYNQESPLENSRTSLPCVSGRPTPSEMASSLGYRDDEIFLPRVLASELHSSEDLHGLLQGCVNSFRNISLVSKGLKGASVQDNSDFLSVDTVNDFRMPRDVCYQPVTDKRYNRWKRTKKKGKGGKFSLASDESDEESTDEREKNSPSRNRRRRRKLGDDSSPKFEVSSNDASSEPQSDLKMDSVVSRHYNSPMSSSSEPDQVQEQDIRAASCERPNRGSDDDEVPGVLTSFPALNGYHASIHGVNTDYRIHGSTPELASTRPTPCDATPIVLSTCSSPEERISDELNAESRKSPEIEVPLVSKEDLSTRKSPTISSSLGSSDSYSAIRSNSRFSNSMAKDTLVRMSYSIGEKIIKSMAEVPVTYGRKDIDVFKKKDPPRQHTLQTTPKPASGSASKSRIDPRSKALRNIGIGFGFKYPIPNPQADQPQLSTLTLNHLLQTMPSKESPSLSGPNKSAASVIKNSEETNAVATSKKDQLYPKKKNFGIQWKNCLVPKFPEVRKKNEKKNMNLESEVQSSPQVNLIARRISNLDFTPAFTYSMFELPDAYRDHNTMLQRRASGFK</sequence>
<feature type="region of interest" description="Disordered" evidence="1">
    <location>
        <begin position="325"/>
        <end position="364"/>
    </location>
</feature>
<feature type="compositionally biased region" description="Polar residues" evidence="1">
    <location>
        <begin position="433"/>
        <end position="449"/>
    </location>
</feature>
<feature type="region of interest" description="Disordered" evidence="1">
    <location>
        <begin position="1"/>
        <end position="20"/>
    </location>
</feature>
<evidence type="ECO:0000256" key="1">
    <source>
        <dbReference type="SAM" id="MobiDB-lite"/>
    </source>
</evidence>
<feature type="region of interest" description="Disordered" evidence="1">
    <location>
        <begin position="621"/>
        <end position="640"/>
    </location>
</feature>
<dbReference type="Proteomes" id="UP000694844">
    <property type="component" value="Chromosome 8"/>
</dbReference>
<dbReference type="GeneID" id="111107845"/>
<dbReference type="KEGG" id="cvn:111107845"/>
<feature type="compositionally biased region" description="Polar residues" evidence="1">
    <location>
        <begin position="621"/>
        <end position="637"/>
    </location>
</feature>
<gene>
    <name evidence="3 4" type="primary">LOC111107845</name>
</gene>
<reference evidence="3 4" key="1">
    <citation type="submission" date="2025-04" db="UniProtKB">
        <authorList>
            <consortium name="RefSeq"/>
        </authorList>
    </citation>
    <scope>IDENTIFICATION</scope>
    <source>
        <tissue evidence="3 4">Whole sample</tissue>
    </source>
</reference>
<evidence type="ECO:0000313" key="4">
    <source>
        <dbReference type="RefSeq" id="XP_022298940.1"/>
    </source>
</evidence>
<feature type="region of interest" description="Disordered" evidence="1">
    <location>
        <begin position="35"/>
        <end position="64"/>
    </location>
</feature>
<dbReference type="RefSeq" id="XP_022298940.1">
    <property type="nucleotide sequence ID" value="XM_022443232.1"/>
</dbReference>
<feature type="region of interest" description="Disordered" evidence="1">
    <location>
        <begin position="804"/>
        <end position="834"/>
    </location>
</feature>
<dbReference type="RefSeq" id="XP_022298939.1">
    <property type="nucleotide sequence ID" value="XM_022443231.1"/>
</dbReference>
<evidence type="ECO:0000313" key="2">
    <source>
        <dbReference type="Proteomes" id="UP000694844"/>
    </source>
</evidence>
<name>A0A8B8B696_CRAVI</name>
<feature type="region of interest" description="Disordered" evidence="1">
    <location>
        <begin position="711"/>
        <end position="730"/>
    </location>
</feature>
<dbReference type="AlphaFoldDB" id="A0A8B8B696"/>
<accession>A0A8B8B696</accession>
<feature type="compositionally biased region" description="Basic residues" evidence="1">
    <location>
        <begin position="547"/>
        <end position="556"/>
    </location>
</feature>
<protein>
    <submittedName>
        <fullName evidence="3 4">Uncharacterized protein LOC111107845</fullName>
    </submittedName>
</protein>
<keyword evidence="2" id="KW-1185">Reference proteome</keyword>
<organism evidence="2 4">
    <name type="scientific">Crassostrea virginica</name>
    <name type="common">Eastern oyster</name>
    <dbReference type="NCBI Taxonomy" id="6565"/>
    <lineage>
        <taxon>Eukaryota</taxon>
        <taxon>Metazoa</taxon>
        <taxon>Spiralia</taxon>
        <taxon>Lophotrochozoa</taxon>
        <taxon>Mollusca</taxon>
        <taxon>Bivalvia</taxon>
        <taxon>Autobranchia</taxon>
        <taxon>Pteriomorphia</taxon>
        <taxon>Ostreida</taxon>
        <taxon>Ostreoidea</taxon>
        <taxon>Ostreidae</taxon>
        <taxon>Crassostrea</taxon>
    </lineage>
</organism>
<feature type="region of interest" description="Disordered" evidence="1">
    <location>
        <begin position="547"/>
        <end position="613"/>
    </location>
</feature>
<feature type="compositionally biased region" description="Polar residues" evidence="1">
    <location>
        <begin position="599"/>
        <end position="609"/>
    </location>
</feature>
<feature type="compositionally biased region" description="Polar residues" evidence="1">
    <location>
        <begin position="814"/>
        <end position="829"/>
    </location>
</feature>